<accession>A0A1I5AYB4</accession>
<evidence type="ECO:0000259" key="2">
    <source>
        <dbReference type="Pfam" id="PF25917"/>
    </source>
</evidence>
<feature type="domain" description="Multidrug resistance protein MdtA-like barrel-sandwich hybrid" evidence="2">
    <location>
        <begin position="63"/>
        <end position="184"/>
    </location>
</feature>
<dbReference type="Gene3D" id="2.40.30.170">
    <property type="match status" value="1"/>
</dbReference>
<dbReference type="Pfam" id="PF25944">
    <property type="entry name" value="Beta-barrel_RND"/>
    <property type="match status" value="1"/>
</dbReference>
<feature type="domain" description="Multidrug resistance protein MdtA-like beta-barrel" evidence="3">
    <location>
        <begin position="218"/>
        <end position="279"/>
    </location>
</feature>
<dbReference type="Gene3D" id="1.10.287.470">
    <property type="entry name" value="Helix hairpin bin"/>
    <property type="match status" value="1"/>
</dbReference>
<dbReference type="Pfam" id="PF25917">
    <property type="entry name" value="BSH_RND"/>
    <property type="match status" value="1"/>
</dbReference>
<dbReference type="PANTHER" id="PTHR30158">
    <property type="entry name" value="ACRA/E-RELATED COMPONENT OF DRUG EFFLUX TRANSPORTER"/>
    <property type="match status" value="1"/>
</dbReference>
<dbReference type="PANTHER" id="PTHR30158:SF23">
    <property type="entry name" value="MULTIDRUG RESISTANCE PROTEIN MEXA"/>
    <property type="match status" value="1"/>
</dbReference>
<dbReference type="Gene3D" id="2.40.50.100">
    <property type="match status" value="1"/>
</dbReference>
<dbReference type="InterPro" id="IPR058626">
    <property type="entry name" value="MdtA-like_b-barrel"/>
</dbReference>
<evidence type="ECO:0000256" key="1">
    <source>
        <dbReference type="ARBA" id="ARBA00009477"/>
    </source>
</evidence>
<proteinExistence type="inferred from homology"/>
<dbReference type="RefSeq" id="WP_093409257.1">
    <property type="nucleotide sequence ID" value="NZ_FOVL01000012.1"/>
</dbReference>
<dbReference type="SUPFAM" id="SSF111369">
    <property type="entry name" value="HlyD-like secretion proteins"/>
    <property type="match status" value="1"/>
</dbReference>
<dbReference type="InterPro" id="IPR058625">
    <property type="entry name" value="MdtA-like_BSH"/>
</dbReference>
<dbReference type="OrthoDB" id="9801814at2"/>
<dbReference type="GO" id="GO:0030313">
    <property type="term" value="C:cell envelope"/>
    <property type="evidence" value="ECO:0007669"/>
    <property type="project" value="UniProtKB-SubCell"/>
</dbReference>
<dbReference type="Gene3D" id="2.40.420.20">
    <property type="match status" value="1"/>
</dbReference>
<dbReference type="Proteomes" id="UP000199153">
    <property type="component" value="Unassembled WGS sequence"/>
</dbReference>
<evidence type="ECO:0000313" key="5">
    <source>
        <dbReference type="Proteomes" id="UP000199153"/>
    </source>
</evidence>
<dbReference type="AlphaFoldDB" id="A0A1I5AYB4"/>
<dbReference type="STRING" id="287099.SAMN05660413_02096"/>
<evidence type="ECO:0000313" key="4">
    <source>
        <dbReference type="EMBL" id="SFN67417.1"/>
    </source>
</evidence>
<sequence length="372" mass="40353">MKKLIYFSFIISTLILTSCKNGEANQQQTQGTMPFPVVEVPTKTVTGYITYPVSIEGTVNSGVRAKVTGYITDVLVDEGEKVSKGQTLFKLETQSLSQDAGAAQANVNAAQVEVDKLKPLVEKNIISPVQLETAKARLAQAKANYNSIAANIDYANIKSPVDGYIGSISFREGALISPGDSAPLTRISNTEEVFAFFSMNEREYLDFLRNTEGVDTSEKLKNFPPVELELINGEIYEETGTIETVSGQIDPATGTVSFRAKFPNPSGILSNGSSGKIRIPKTYKNVPVVPEVSTFEQQGMVYAYKVENDSLAISTVIEVKDRLNNLIIVSSGLKEGDVIVAKGVGKLRNNTPIKPQPVPFDSIANTLKPVFK</sequence>
<dbReference type="GO" id="GO:0005886">
    <property type="term" value="C:plasma membrane"/>
    <property type="evidence" value="ECO:0007669"/>
    <property type="project" value="TreeGrafter"/>
</dbReference>
<reference evidence="4 5" key="1">
    <citation type="submission" date="2016-10" db="EMBL/GenBank/DDBJ databases">
        <authorList>
            <person name="de Groot N.N."/>
        </authorList>
    </citation>
    <scope>NUCLEOTIDE SEQUENCE [LARGE SCALE GENOMIC DNA]</scope>
    <source>
        <strain evidence="4 5">DSM 17794</strain>
    </source>
</reference>
<dbReference type="InterPro" id="IPR006143">
    <property type="entry name" value="RND_pump_MFP"/>
</dbReference>
<keyword evidence="5" id="KW-1185">Reference proteome</keyword>
<gene>
    <name evidence="4" type="ORF">SAMN05660413_02096</name>
</gene>
<organism evidence="4 5">
    <name type="scientific">Salegentibacter flavus</name>
    <dbReference type="NCBI Taxonomy" id="287099"/>
    <lineage>
        <taxon>Bacteria</taxon>
        <taxon>Pseudomonadati</taxon>
        <taxon>Bacteroidota</taxon>
        <taxon>Flavobacteriia</taxon>
        <taxon>Flavobacteriales</taxon>
        <taxon>Flavobacteriaceae</taxon>
        <taxon>Salegentibacter</taxon>
    </lineage>
</organism>
<dbReference type="GO" id="GO:0046677">
    <property type="term" value="P:response to antibiotic"/>
    <property type="evidence" value="ECO:0007669"/>
    <property type="project" value="TreeGrafter"/>
</dbReference>
<dbReference type="NCBIfam" id="TIGR01730">
    <property type="entry name" value="RND_mfp"/>
    <property type="match status" value="1"/>
</dbReference>
<name>A0A1I5AYB4_9FLAO</name>
<dbReference type="GO" id="GO:0022857">
    <property type="term" value="F:transmembrane transporter activity"/>
    <property type="evidence" value="ECO:0007669"/>
    <property type="project" value="InterPro"/>
</dbReference>
<dbReference type="EMBL" id="FOVL01000012">
    <property type="protein sequence ID" value="SFN67417.1"/>
    <property type="molecule type" value="Genomic_DNA"/>
</dbReference>
<comment type="similarity">
    <text evidence="1">Belongs to the membrane fusion protein (MFP) (TC 8.A.1) family.</text>
</comment>
<protein>
    <submittedName>
        <fullName evidence="4">Membrane fusion protein, multidrug efflux system</fullName>
    </submittedName>
</protein>
<evidence type="ECO:0000259" key="3">
    <source>
        <dbReference type="Pfam" id="PF25944"/>
    </source>
</evidence>
<dbReference type="PROSITE" id="PS51257">
    <property type="entry name" value="PROKAR_LIPOPROTEIN"/>
    <property type="match status" value="1"/>
</dbReference>